<proteinExistence type="predicted"/>
<feature type="compositionally biased region" description="Polar residues" evidence="1">
    <location>
        <begin position="1"/>
        <end position="10"/>
    </location>
</feature>
<dbReference type="AlphaFoldDB" id="A0A840N827"/>
<dbReference type="RefSeq" id="WP_184477542.1">
    <property type="nucleotide sequence ID" value="NZ_JACHIV010000001.1"/>
</dbReference>
<comment type="caution">
    <text evidence="2">The sequence shown here is derived from an EMBL/GenBank/DDBJ whole genome shotgun (WGS) entry which is preliminary data.</text>
</comment>
<name>A0A840N827_9PSEU</name>
<dbReference type="Proteomes" id="UP000580474">
    <property type="component" value="Unassembled WGS sequence"/>
</dbReference>
<feature type="compositionally biased region" description="Basic and acidic residues" evidence="1">
    <location>
        <begin position="33"/>
        <end position="46"/>
    </location>
</feature>
<feature type="region of interest" description="Disordered" evidence="1">
    <location>
        <begin position="1"/>
        <end position="55"/>
    </location>
</feature>
<keyword evidence="3" id="KW-1185">Reference proteome</keyword>
<reference evidence="2 3" key="1">
    <citation type="submission" date="2020-08" db="EMBL/GenBank/DDBJ databases">
        <title>Sequencing the genomes of 1000 actinobacteria strains.</title>
        <authorList>
            <person name="Klenk H.-P."/>
        </authorList>
    </citation>
    <scope>NUCLEOTIDE SEQUENCE [LARGE SCALE GENOMIC DNA]</scope>
    <source>
        <strain evidence="2 3">DSM 45582</strain>
    </source>
</reference>
<accession>A0A840N827</accession>
<sequence length="55" mass="6159">MNTHTQQWSTDVVVEPAVFSHPEDQQPAPRPEAGGRTDLRSRDIRFSEQPATAGR</sequence>
<evidence type="ECO:0000256" key="1">
    <source>
        <dbReference type="SAM" id="MobiDB-lite"/>
    </source>
</evidence>
<evidence type="ECO:0000313" key="2">
    <source>
        <dbReference type="EMBL" id="MBB5067784.1"/>
    </source>
</evidence>
<protein>
    <submittedName>
        <fullName evidence="2">Uncharacterized protein</fullName>
    </submittedName>
</protein>
<evidence type="ECO:0000313" key="3">
    <source>
        <dbReference type="Proteomes" id="UP000580474"/>
    </source>
</evidence>
<dbReference type="EMBL" id="JACHIV010000001">
    <property type="protein sequence ID" value="MBB5067784.1"/>
    <property type="molecule type" value="Genomic_DNA"/>
</dbReference>
<organism evidence="2 3">
    <name type="scientific">Saccharopolyspora gloriosae</name>
    <dbReference type="NCBI Taxonomy" id="455344"/>
    <lineage>
        <taxon>Bacteria</taxon>
        <taxon>Bacillati</taxon>
        <taxon>Actinomycetota</taxon>
        <taxon>Actinomycetes</taxon>
        <taxon>Pseudonocardiales</taxon>
        <taxon>Pseudonocardiaceae</taxon>
        <taxon>Saccharopolyspora</taxon>
    </lineage>
</organism>
<gene>
    <name evidence="2" type="ORF">BJ969_000872</name>
</gene>